<reference evidence="1 2" key="1">
    <citation type="submission" date="2018-11" db="EMBL/GenBank/DDBJ databases">
        <title>Genome Analysis of Haplotype D of Candidatus Liberibacter Solanacearum.</title>
        <authorList>
            <person name="Katsir L."/>
            <person name="Ruan Z."/>
            <person name="Santos Garcia D."/>
            <person name="Piasezky A."/>
            <person name="Jiang J."/>
            <person name="Sela N."/>
            <person name="Freilich S."/>
            <person name="Bahar O."/>
        </authorList>
    </citation>
    <scope>NUCLEOTIDE SEQUENCE [LARGE SCALE GENOMIC DNA]</scope>
    <source>
        <strain evidence="2">haplotype D1</strain>
    </source>
</reference>
<gene>
    <name evidence="1" type="ORF">C0030_004610</name>
</gene>
<name>A0A424FLJ3_9HYPH</name>
<dbReference type="EMBL" id="PKRU02000028">
    <property type="protein sequence ID" value="RPD36988.1"/>
    <property type="molecule type" value="Genomic_DNA"/>
</dbReference>
<dbReference type="AlphaFoldDB" id="A0A424FLJ3"/>
<evidence type="ECO:0000313" key="2">
    <source>
        <dbReference type="Proteomes" id="UP000236895"/>
    </source>
</evidence>
<dbReference type="Proteomes" id="UP000236895">
    <property type="component" value="Unassembled WGS sequence"/>
</dbReference>
<organism evidence="1 2">
    <name type="scientific">Candidatus Liberibacter solanacearum</name>
    <dbReference type="NCBI Taxonomy" id="556287"/>
    <lineage>
        <taxon>Bacteria</taxon>
        <taxon>Pseudomonadati</taxon>
        <taxon>Pseudomonadota</taxon>
        <taxon>Alphaproteobacteria</taxon>
        <taxon>Hyphomicrobiales</taxon>
        <taxon>Rhizobiaceae</taxon>
        <taxon>Liberibacter</taxon>
    </lineage>
</organism>
<proteinExistence type="predicted"/>
<comment type="caution">
    <text evidence="1">The sequence shown here is derived from an EMBL/GenBank/DDBJ whole genome shotgun (WGS) entry which is preliminary data.</text>
</comment>
<dbReference type="InterPro" id="IPR021473">
    <property type="entry name" value="DUF3126"/>
</dbReference>
<evidence type="ECO:0000313" key="1">
    <source>
        <dbReference type="EMBL" id="RPD36988.1"/>
    </source>
</evidence>
<dbReference type="Pfam" id="PF11324">
    <property type="entry name" value="DUF3126"/>
    <property type="match status" value="1"/>
</dbReference>
<accession>A0A424FLJ3</accession>
<protein>
    <submittedName>
        <fullName evidence="1">DUF3126 family protein</fullName>
    </submittedName>
</protein>
<sequence length="71" mass="8105">MEVNMSPDEIKKISVYLKKMFGSGISVQLRANQSDSVEVLMNSEFIGLIYRNNDEGEISYHFAMSILEEDL</sequence>